<proteinExistence type="predicted"/>
<dbReference type="RefSeq" id="WP_015325702.1">
    <property type="nucleotide sequence ID" value="NC_019977.1"/>
</dbReference>
<feature type="domain" description="Core" evidence="1">
    <location>
        <begin position="2"/>
        <end position="100"/>
    </location>
</feature>
<dbReference type="HOGENOM" id="CLU_069054_5_3_2"/>
<dbReference type="GeneID" id="14408465"/>
<dbReference type="PANTHER" id="PTHR43011">
    <property type="entry name" value="IRON-SULFUR CLUSTER ASSEMBLY 2 HOMOLOG, MITOCHONDRIAL"/>
    <property type="match status" value="1"/>
</dbReference>
<keyword evidence="3" id="KW-1185">Reference proteome</keyword>
<dbReference type="NCBIfam" id="TIGR00049">
    <property type="entry name" value="iron-sulfur cluster assembly accessory protein"/>
    <property type="match status" value="1"/>
</dbReference>
<reference evidence="3" key="1">
    <citation type="submission" date="2012-02" db="EMBL/GenBank/DDBJ databases">
        <title>Complete sequence of chromosome of Methanomethylovorans hollandica DSM 15978.</title>
        <authorList>
            <person name="Lucas S."/>
            <person name="Copeland A."/>
            <person name="Lapidus A."/>
            <person name="Glavina del Rio T."/>
            <person name="Dalin E."/>
            <person name="Tice H."/>
            <person name="Bruce D."/>
            <person name="Goodwin L."/>
            <person name="Pitluck S."/>
            <person name="Peters L."/>
            <person name="Mikhailova N."/>
            <person name="Held B."/>
            <person name="Kyrpides N."/>
            <person name="Mavromatis K."/>
            <person name="Ivanova N."/>
            <person name="Brettin T."/>
            <person name="Detter J.C."/>
            <person name="Han C."/>
            <person name="Larimer F."/>
            <person name="Land M."/>
            <person name="Hauser L."/>
            <person name="Markowitz V."/>
            <person name="Cheng J.-F."/>
            <person name="Hugenholtz P."/>
            <person name="Woyke T."/>
            <person name="Wu D."/>
            <person name="Spring S."/>
            <person name="Schroeder M."/>
            <person name="Brambilla E."/>
            <person name="Klenk H.-P."/>
            <person name="Eisen J.A."/>
        </authorList>
    </citation>
    <scope>NUCLEOTIDE SEQUENCE [LARGE SCALE GENOMIC DNA]</scope>
    <source>
        <strain evidence="3">DSM 15978 / NBRC 107637 / DMS1</strain>
    </source>
</reference>
<evidence type="ECO:0000313" key="2">
    <source>
        <dbReference type="EMBL" id="AGB50537.1"/>
    </source>
</evidence>
<dbReference type="OrthoDB" id="52656at2157"/>
<organism evidence="2 3">
    <name type="scientific">Methanomethylovorans hollandica (strain DSM 15978 / NBRC 107637 / DMS1)</name>
    <dbReference type="NCBI Taxonomy" id="867904"/>
    <lineage>
        <taxon>Archaea</taxon>
        <taxon>Methanobacteriati</taxon>
        <taxon>Methanobacteriota</taxon>
        <taxon>Stenosarchaea group</taxon>
        <taxon>Methanomicrobia</taxon>
        <taxon>Methanosarcinales</taxon>
        <taxon>Methanosarcinaceae</taxon>
        <taxon>Methanomethylovorans</taxon>
    </lineage>
</organism>
<dbReference type="Gene3D" id="2.60.300.12">
    <property type="entry name" value="HesB-like domain"/>
    <property type="match status" value="1"/>
</dbReference>
<evidence type="ECO:0000259" key="1">
    <source>
        <dbReference type="Pfam" id="PF01521"/>
    </source>
</evidence>
<dbReference type="InterPro" id="IPR000361">
    <property type="entry name" value="ATAP_core_dom"/>
</dbReference>
<dbReference type="EMBL" id="CP003362">
    <property type="protein sequence ID" value="AGB50537.1"/>
    <property type="molecule type" value="Genomic_DNA"/>
</dbReference>
<gene>
    <name evidence="2" type="ordered locus">Metho_2387</name>
</gene>
<sequence>MVDITEKAASEIKSLLESENKTDHALRVFVAGMSCCGVQYGMSLDNEFGEDDITVDSQGIKIVLNKNDEEGLSGATIDFVDGPNGNGFIIDNPKTSGGCGPCGGGCQ</sequence>
<dbReference type="Proteomes" id="UP000010866">
    <property type="component" value="Chromosome"/>
</dbReference>
<evidence type="ECO:0000313" key="3">
    <source>
        <dbReference type="Proteomes" id="UP000010866"/>
    </source>
</evidence>
<dbReference type="GO" id="GO:0051537">
    <property type="term" value="F:2 iron, 2 sulfur cluster binding"/>
    <property type="evidence" value="ECO:0007669"/>
    <property type="project" value="TreeGrafter"/>
</dbReference>
<dbReference type="PANTHER" id="PTHR43011:SF1">
    <property type="entry name" value="IRON-SULFUR CLUSTER ASSEMBLY 2 HOMOLOG, MITOCHONDRIAL"/>
    <property type="match status" value="1"/>
</dbReference>
<dbReference type="InterPro" id="IPR016092">
    <property type="entry name" value="ATAP"/>
</dbReference>
<accession>L0KYK7</accession>
<dbReference type="KEGG" id="mhz:Metho_2387"/>
<protein>
    <submittedName>
        <fullName evidence="2">Iron-sulfur cluster assembly accessory protein</fullName>
    </submittedName>
</protein>
<dbReference type="SUPFAM" id="SSF89360">
    <property type="entry name" value="HesB-like domain"/>
    <property type="match status" value="1"/>
</dbReference>
<dbReference type="Pfam" id="PF01521">
    <property type="entry name" value="Fe-S_biosyn"/>
    <property type="match status" value="1"/>
</dbReference>
<name>L0KYK7_METHD</name>
<dbReference type="AlphaFoldDB" id="L0KYK7"/>
<dbReference type="GO" id="GO:0051539">
    <property type="term" value="F:4 iron, 4 sulfur cluster binding"/>
    <property type="evidence" value="ECO:0007669"/>
    <property type="project" value="TreeGrafter"/>
</dbReference>
<dbReference type="InterPro" id="IPR035903">
    <property type="entry name" value="HesB-like_dom_sf"/>
</dbReference>
<dbReference type="GO" id="GO:0016226">
    <property type="term" value="P:iron-sulfur cluster assembly"/>
    <property type="evidence" value="ECO:0007669"/>
    <property type="project" value="InterPro"/>
</dbReference>
<dbReference type="GO" id="GO:0005506">
    <property type="term" value="F:iron ion binding"/>
    <property type="evidence" value="ECO:0007669"/>
    <property type="project" value="TreeGrafter"/>
</dbReference>
<dbReference type="STRING" id="867904.Metho_2387"/>